<feature type="region of interest" description="Disordered" evidence="1">
    <location>
        <begin position="1"/>
        <end position="26"/>
    </location>
</feature>
<organism evidence="2 3">
    <name type="scientific">Ooceraea biroi</name>
    <name type="common">Clonal raider ant</name>
    <name type="synonym">Cerapachys biroi</name>
    <dbReference type="NCBI Taxonomy" id="2015173"/>
    <lineage>
        <taxon>Eukaryota</taxon>
        <taxon>Metazoa</taxon>
        <taxon>Ecdysozoa</taxon>
        <taxon>Arthropoda</taxon>
        <taxon>Hexapoda</taxon>
        <taxon>Insecta</taxon>
        <taxon>Pterygota</taxon>
        <taxon>Neoptera</taxon>
        <taxon>Endopterygota</taxon>
        <taxon>Hymenoptera</taxon>
        <taxon>Apocrita</taxon>
        <taxon>Aculeata</taxon>
        <taxon>Formicoidea</taxon>
        <taxon>Formicidae</taxon>
        <taxon>Dorylinae</taxon>
        <taxon>Ooceraea</taxon>
    </lineage>
</organism>
<sequence>MYRDSMRASIERSISRQPSPTHSTSCVDSRLNMVETVIPNFCTIDLRTPSDTIGGIIAVLSYWKKLRREGRH</sequence>
<accession>A0A026WCQ1</accession>
<dbReference type="EMBL" id="KK107293">
    <property type="protein sequence ID" value="EZA53451.1"/>
    <property type="molecule type" value="Genomic_DNA"/>
</dbReference>
<name>A0A026WCQ1_OOCBI</name>
<gene>
    <name evidence="2" type="ORF">X777_06532</name>
</gene>
<feature type="compositionally biased region" description="Polar residues" evidence="1">
    <location>
        <begin position="15"/>
        <end position="26"/>
    </location>
</feature>
<dbReference type="Proteomes" id="UP000053097">
    <property type="component" value="Unassembled WGS sequence"/>
</dbReference>
<reference evidence="2 3" key="1">
    <citation type="journal article" date="2014" name="Curr. Biol.">
        <title>The genome of the clonal raider ant Cerapachys biroi.</title>
        <authorList>
            <person name="Oxley P.R."/>
            <person name="Ji L."/>
            <person name="Fetter-Pruneda I."/>
            <person name="McKenzie S.K."/>
            <person name="Li C."/>
            <person name="Hu H."/>
            <person name="Zhang G."/>
            <person name="Kronauer D.J."/>
        </authorList>
    </citation>
    <scope>NUCLEOTIDE SEQUENCE [LARGE SCALE GENOMIC DNA]</scope>
</reference>
<proteinExistence type="predicted"/>
<feature type="compositionally biased region" description="Basic and acidic residues" evidence="1">
    <location>
        <begin position="1"/>
        <end position="14"/>
    </location>
</feature>
<evidence type="ECO:0000313" key="2">
    <source>
        <dbReference type="EMBL" id="EZA53451.1"/>
    </source>
</evidence>
<protein>
    <submittedName>
        <fullName evidence="2">Uncharacterized protein</fullName>
    </submittedName>
</protein>
<keyword evidence="3" id="KW-1185">Reference proteome</keyword>
<evidence type="ECO:0000256" key="1">
    <source>
        <dbReference type="SAM" id="MobiDB-lite"/>
    </source>
</evidence>
<evidence type="ECO:0000313" key="3">
    <source>
        <dbReference type="Proteomes" id="UP000053097"/>
    </source>
</evidence>
<dbReference type="AlphaFoldDB" id="A0A026WCQ1"/>